<keyword evidence="1" id="KW-0472">Membrane</keyword>
<sequence>MDNQLYEEQIDPNIPTAEEMLRRLHSIDVHQFNMREIAHDLKGDHIWISVLTVPVSAIVLVSATLIGGFVFDSPIIAFLSTAAILYWIGRMYDGQENNYRLAAREEVMRRIGEIEGEFGLLYHFRHFLPQKYRHLCQSVRKRKYLYIEQYIQAILLLQKRLNEEKFTHIWHLTYPHLNPDYEEDGDLEQAQS</sequence>
<reference evidence="2 3" key="1">
    <citation type="submission" date="2019-05" db="EMBL/GenBank/DDBJ databases">
        <title>Thiomicrorhabdus sediminis sp. nov, a novel sulfur-oxidizing bacterium isolated from coastal sediment.</title>
        <authorList>
            <person name="Liu X."/>
        </authorList>
    </citation>
    <scope>NUCLEOTIDE SEQUENCE [LARGE SCALE GENOMIC DNA]</scope>
    <source>
        <strain evidence="2 3">G1</strain>
    </source>
</reference>
<protein>
    <submittedName>
        <fullName evidence="2">Uncharacterized protein</fullName>
    </submittedName>
</protein>
<gene>
    <name evidence="2" type="ORF">FE785_02930</name>
</gene>
<keyword evidence="3" id="KW-1185">Reference proteome</keyword>
<dbReference type="EMBL" id="CP040602">
    <property type="protein sequence ID" value="QCU89664.1"/>
    <property type="molecule type" value="Genomic_DNA"/>
</dbReference>
<dbReference type="KEGG" id="thig:FE785_02930"/>
<organism evidence="2 3">
    <name type="scientific">Thiomicrorhabdus sediminis</name>
    <dbReference type="NCBI Taxonomy" id="2580412"/>
    <lineage>
        <taxon>Bacteria</taxon>
        <taxon>Pseudomonadati</taxon>
        <taxon>Pseudomonadota</taxon>
        <taxon>Gammaproteobacteria</taxon>
        <taxon>Thiotrichales</taxon>
        <taxon>Piscirickettsiaceae</taxon>
        <taxon>Thiomicrorhabdus</taxon>
    </lineage>
</organism>
<name>A0A4P9K412_9GAMM</name>
<accession>A0A4P9K412</accession>
<dbReference type="RefSeq" id="WP_138564247.1">
    <property type="nucleotide sequence ID" value="NZ_CP040602.1"/>
</dbReference>
<evidence type="ECO:0000313" key="2">
    <source>
        <dbReference type="EMBL" id="QCU89664.1"/>
    </source>
</evidence>
<keyword evidence="1" id="KW-1133">Transmembrane helix</keyword>
<evidence type="ECO:0000313" key="3">
    <source>
        <dbReference type="Proteomes" id="UP000304864"/>
    </source>
</evidence>
<dbReference type="OrthoDB" id="5612235at2"/>
<dbReference type="Proteomes" id="UP000304864">
    <property type="component" value="Chromosome"/>
</dbReference>
<keyword evidence="1" id="KW-0812">Transmembrane</keyword>
<proteinExistence type="predicted"/>
<feature type="transmembrane region" description="Helical" evidence="1">
    <location>
        <begin position="46"/>
        <end position="69"/>
    </location>
</feature>
<evidence type="ECO:0000256" key="1">
    <source>
        <dbReference type="SAM" id="Phobius"/>
    </source>
</evidence>
<dbReference type="AlphaFoldDB" id="A0A4P9K412"/>
<feature type="transmembrane region" description="Helical" evidence="1">
    <location>
        <begin position="75"/>
        <end position="92"/>
    </location>
</feature>